<feature type="region of interest" description="Disordered" evidence="3">
    <location>
        <begin position="43"/>
        <end position="66"/>
    </location>
</feature>
<dbReference type="PROSITE" id="PS50004">
    <property type="entry name" value="C2"/>
    <property type="match status" value="1"/>
</dbReference>
<evidence type="ECO:0000256" key="1">
    <source>
        <dbReference type="ARBA" id="ARBA00005823"/>
    </source>
</evidence>
<keyword evidence="2" id="KW-0268">Exocytosis</keyword>
<dbReference type="Proteomes" id="UP001374579">
    <property type="component" value="Unassembled WGS sequence"/>
</dbReference>
<comment type="caution">
    <text evidence="5">The sequence shown here is derived from an EMBL/GenBank/DDBJ whole genome shotgun (WGS) entry which is preliminary data.</text>
</comment>
<dbReference type="GO" id="GO:0006887">
    <property type="term" value="P:exocytosis"/>
    <property type="evidence" value="ECO:0007669"/>
    <property type="project" value="UniProtKB-KW"/>
</dbReference>
<dbReference type="PANTHER" id="PTHR45999">
    <property type="entry name" value="UNC-13-4A, ISOFORM B"/>
    <property type="match status" value="1"/>
</dbReference>
<feature type="compositionally biased region" description="Basic and acidic residues" evidence="3">
    <location>
        <begin position="43"/>
        <end position="57"/>
    </location>
</feature>
<proteinExistence type="inferred from homology"/>
<evidence type="ECO:0000313" key="5">
    <source>
        <dbReference type="EMBL" id="KAK7113155.1"/>
    </source>
</evidence>
<accession>A0AAN9C299</accession>
<evidence type="ECO:0000256" key="2">
    <source>
        <dbReference type="ARBA" id="ARBA00022483"/>
    </source>
</evidence>
<feature type="domain" description="C2" evidence="4">
    <location>
        <begin position="118"/>
        <end position="332"/>
    </location>
</feature>
<dbReference type="CDD" id="cd08676">
    <property type="entry name" value="C2A_Munc13-like"/>
    <property type="match status" value="1"/>
</dbReference>
<name>A0AAN9C299_9CAEN</name>
<dbReference type="InterPro" id="IPR035892">
    <property type="entry name" value="C2_domain_sf"/>
</dbReference>
<dbReference type="AlphaFoldDB" id="A0AAN9C299"/>
<organism evidence="5 6">
    <name type="scientific">Littorina saxatilis</name>
    <dbReference type="NCBI Taxonomy" id="31220"/>
    <lineage>
        <taxon>Eukaryota</taxon>
        <taxon>Metazoa</taxon>
        <taxon>Spiralia</taxon>
        <taxon>Lophotrochozoa</taxon>
        <taxon>Mollusca</taxon>
        <taxon>Gastropoda</taxon>
        <taxon>Caenogastropoda</taxon>
        <taxon>Littorinimorpha</taxon>
        <taxon>Littorinoidea</taxon>
        <taxon>Littorinidae</taxon>
        <taxon>Littorina</taxon>
    </lineage>
</organism>
<dbReference type="GO" id="GO:0099503">
    <property type="term" value="C:secretory vesicle"/>
    <property type="evidence" value="ECO:0007669"/>
    <property type="project" value="TreeGrafter"/>
</dbReference>
<comment type="similarity">
    <text evidence="1">Belongs to the unc-13 family.</text>
</comment>
<dbReference type="InterPro" id="IPR000008">
    <property type="entry name" value="C2_dom"/>
</dbReference>
<dbReference type="InterPro" id="IPR052095">
    <property type="entry name" value="UNC-13_domain"/>
</dbReference>
<gene>
    <name evidence="5" type="ORF">V1264_012499</name>
</gene>
<feature type="region of interest" description="Disordered" evidence="3">
    <location>
        <begin position="174"/>
        <end position="218"/>
    </location>
</feature>
<dbReference type="EMBL" id="JBAMIC010000002">
    <property type="protein sequence ID" value="KAK7113155.1"/>
    <property type="molecule type" value="Genomic_DNA"/>
</dbReference>
<protein>
    <recommendedName>
        <fullName evidence="4">C2 domain-containing protein</fullName>
    </recommendedName>
</protein>
<dbReference type="SUPFAM" id="SSF49562">
    <property type="entry name" value="C2 domain (Calcium/lipid-binding domain, CaLB)"/>
    <property type="match status" value="1"/>
</dbReference>
<dbReference type="Pfam" id="PF00168">
    <property type="entry name" value="C2"/>
    <property type="match status" value="3"/>
</dbReference>
<keyword evidence="6" id="KW-1185">Reference proteome</keyword>
<evidence type="ECO:0000256" key="3">
    <source>
        <dbReference type="SAM" id="MobiDB-lite"/>
    </source>
</evidence>
<dbReference type="PANTHER" id="PTHR45999:SF4">
    <property type="entry name" value="UNC-13-4A, ISOFORM B"/>
    <property type="match status" value="1"/>
</dbReference>
<sequence>MLRILKTVVTKALTPNHCRVQESDGSFFESYTALAWRQENKRLRAASEGDKEGDKPPPMENQFGKKPKIHKLSRKESETLYIEVLYTVKHKIGTTSGAHSPYQQDLFQYAKESFSISPEDHARLYARATEEKPPIVILNVTVIEASGLEAKDADGFSDPYCMLGIMPGRDCGQDNDSGGVFSSDDESGGGARGGSRDKEGAERRAGSKRFSLHKKRDRSHSLAVRDQLPAKLIRTTIVKPNTLNPVWKEKFRFDLDHVNTDCLHLDIWDHDDEFSVIEAAKKLNEVSGLKGLNRFFKQVAQSARSSSSVDDFLGCVNIPLQNIPSTGIDKWYPLEGRTARSNIQGEIHLKLSLATREDRGIPEDDNWTDVRQHEDLMAIFVEHELRKFSVSIMTSSLCVNVMTSTLCEYHDVIFVEHELRKFSVSIMTSSLCVNVMTSSLCEYHDVIFVEHELPNLV</sequence>
<evidence type="ECO:0000313" key="6">
    <source>
        <dbReference type="Proteomes" id="UP001374579"/>
    </source>
</evidence>
<feature type="compositionally biased region" description="Basic and acidic residues" evidence="3">
    <location>
        <begin position="194"/>
        <end position="205"/>
    </location>
</feature>
<evidence type="ECO:0000259" key="4">
    <source>
        <dbReference type="PROSITE" id="PS50004"/>
    </source>
</evidence>
<dbReference type="Gene3D" id="2.60.40.150">
    <property type="entry name" value="C2 domain"/>
    <property type="match status" value="1"/>
</dbReference>
<reference evidence="5 6" key="1">
    <citation type="submission" date="2024-02" db="EMBL/GenBank/DDBJ databases">
        <title>Chromosome-scale genome assembly of the rough periwinkle Littorina saxatilis.</title>
        <authorList>
            <person name="De Jode A."/>
            <person name="Faria R."/>
            <person name="Formenti G."/>
            <person name="Sims Y."/>
            <person name="Smith T.P."/>
            <person name="Tracey A."/>
            <person name="Wood J.M.D."/>
            <person name="Zagrodzka Z.B."/>
            <person name="Johannesson K."/>
            <person name="Butlin R.K."/>
            <person name="Leder E.H."/>
        </authorList>
    </citation>
    <scope>NUCLEOTIDE SEQUENCE [LARGE SCALE GENOMIC DNA]</scope>
    <source>
        <strain evidence="5">Snail1</strain>
        <tissue evidence="5">Muscle</tissue>
    </source>
</reference>
<feature type="compositionally biased region" description="Basic residues" evidence="3">
    <location>
        <begin position="206"/>
        <end position="218"/>
    </location>
</feature>
<dbReference type="SMART" id="SM00239">
    <property type="entry name" value="C2"/>
    <property type="match status" value="1"/>
</dbReference>